<keyword evidence="2" id="KW-0378">Hydrolase</keyword>
<dbReference type="Pfam" id="PF01674">
    <property type="entry name" value="Lipase_2"/>
    <property type="match status" value="1"/>
</dbReference>
<dbReference type="Gene3D" id="3.40.50.1820">
    <property type="entry name" value="alpha/beta hydrolase"/>
    <property type="match status" value="1"/>
</dbReference>
<dbReference type="Proteomes" id="UP001501391">
    <property type="component" value="Unassembled WGS sequence"/>
</dbReference>
<protein>
    <submittedName>
        <fullName evidence="2">Alpha/beta fold hydrolase</fullName>
    </submittedName>
</protein>
<dbReference type="InterPro" id="IPR029058">
    <property type="entry name" value="AB_hydrolase_fold"/>
</dbReference>
<proteinExistence type="predicted"/>
<accession>A0ABP5NEC2</accession>
<feature type="region of interest" description="Disordered" evidence="1">
    <location>
        <begin position="1"/>
        <end position="25"/>
    </location>
</feature>
<dbReference type="InterPro" id="IPR002918">
    <property type="entry name" value="Lipase_EstA/Esterase_EstB"/>
</dbReference>
<evidence type="ECO:0000313" key="3">
    <source>
        <dbReference type="Proteomes" id="UP001501391"/>
    </source>
</evidence>
<dbReference type="PANTHER" id="PTHR32015:SF1">
    <property type="entry name" value="LIPASE"/>
    <property type="match status" value="1"/>
</dbReference>
<dbReference type="SUPFAM" id="SSF53474">
    <property type="entry name" value="alpha/beta-Hydrolases"/>
    <property type="match status" value="1"/>
</dbReference>
<keyword evidence="3" id="KW-1185">Reference proteome</keyword>
<dbReference type="RefSeq" id="WP_346163144.1">
    <property type="nucleotide sequence ID" value="NZ_BAAAOQ010000012.1"/>
</dbReference>
<organism evidence="2 3">
    <name type="scientific">Streptomyces bangladeshensis</name>
    <dbReference type="NCBI Taxonomy" id="295352"/>
    <lineage>
        <taxon>Bacteria</taxon>
        <taxon>Bacillati</taxon>
        <taxon>Actinomycetota</taxon>
        <taxon>Actinomycetes</taxon>
        <taxon>Kitasatosporales</taxon>
        <taxon>Streptomycetaceae</taxon>
        <taxon>Streptomyces</taxon>
    </lineage>
</organism>
<evidence type="ECO:0000256" key="1">
    <source>
        <dbReference type="SAM" id="MobiDB-lite"/>
    </source>
</evidence>
<reference evidence="3" key="1">
    <citation type="journal article" date="2019" name="Int. J. Syst. Evol. Microbiol.">
        <title>The Global Catalogue of Microorganisms (GCM) 10K type strain sequencing project: providing services to taxonomists for standard genome sequencing and annotation.</title>
        <authorList>
            <consortium name="The Broad Institute Genomics Platform"/>
            <consortium name="The Broad Institute Genome Sequencing Center for Infectious Disease"/>
            <person name="Wu L."/>
            <person name="Ma J."/>
        </authorList>
    </citation>
    <scope>NUCLEOTIDE SEQUENCE [LARGE SCALE GENOMIC DNA]</scope>
    <source>
        <strain evidence="3">JCM 14924</strain>
    </source>
</reference>
<dbReference type="EMBL" id="BAAAOQ010000012">
    <property type="protein sequence ID" value="GAA2197923.1"/>
    <property type="molecule type" value="Genomic_DNA"/>
</dbReference>
<feature type="compositionally biased region" description="Basic residues" evidence="1">
    <location>
        <begin position="12"/>
        <end position="22"/>
    </location>
</feature>
<gene>
    <name evidence="2" type="ORF">GCM10009787_38450</name>
</gene>
<evidence type="ECO:0000313" key="2">
    <source>
        <dbReference type="EMBL" id="GAA2197923.1"/>
    </source>
</evidence>
<comment type="caution">
    <text evidence="2">The sequence shown here is derived from an EMBL/GenBank/DDBJ whole genome shotgun (WGS) entry which is preliminary data.</text>
</comment>
<dbReference type="PANTHER" id="PTHR32015">
    <property type="entry name" value="FASTING INDUCED LIPASE"/>
    <property type="match status" value="1"/>
</dbReference>
<name>A0ABP5NEC2_9ACTN</name>
<dbReference type="GO" id="GO:0016787">
    <property type="term" value="F:hydrolase activity"/>
    <property type="evidence" value="ECO:0007669"/>
    <property type="project" value="UniProtKB-KW"/>
</dbReference>
<sequence>MNGNGNTPLRPRDRRRARRRRGLTAGATGLAVTLGLGLASLARGHAEAAPDPAPARTAAAAAPSAVAASAVTEPRGPEQSDFSSAFRYSLTHPAAVPAGANDWSCRPDAAHPNPVVLVHGTFENRYANWAALAPRLKRAGYCVYALNYGAPDAAVLKATGDIVTSAGQLASFVDRVRAASGAARVDLVGHSQGGTMPRWYVDRLGGAAKVDKLVALTPPNHGTTFSGMGLMARAIPGADALLGVSCASCEQQVVGSDFLKDLNSDDRVSPDVDYTVITTVHDQVVTPFTSSYLGPAANISNRTMQTYCLTNTSDHIDISYDPVAARLVLNALNPAESARPGC</sequence>